<dbReference type="PANTHER" id="PTHR31891">
    <property type="entry name" value="FORMAMIDASE C869.04-RELATED"/>
    <property type="match status" value="1"/>
</dbReference>
<organism evidence="1 2">
    <name type="scientific">Halovivax cerinus</name>
    <dbReference type="NCBI Taxonomy" id="1487865"/>
    <lineage>
        <taxon>Archaea</taxon>
        <taxon>Methanobacteriati</taxon>
        <taxon>Methanobacteriota</taxon>
        <taxon>Stenosarchaea group</taxon>
        <taxon>Halobacteria</taxon>
        <taxon>Halobacteriales</taxon>
        <taxon>Natrialbaceae</taxon>
        <taxon>Halovivax</taxon>
    </lineage>
</organism>
<dbReference type="RefSeq" id="WP_256530767.1">
    <property type="nucleotide sequence ID" value="NZ_CP101824.1"/>
</dbReference>
<sequence>MPRQTVSHEEGAIYEFTPALDPIATVESGAELTIETRDSLDGAVQTDDDLIESVPEEVNAATGPIEVADAEPGDVLAVEIEDVRLAEDRGRVVTIEGFGLLDGHEDIEAPRTTVTPVADDTSPDADGTAADADANTDAVIEFGDHEVAVDPCIGTIGVAPAEESFTTLVPHDHGGNLDTTDVSAGNTIYFPVFQAGAMLAMGDSKAAMADGEMCGTGAEIATDIDVTVSVIDGDDVAIELDRPLIETPDAWKTVASAESMEEACELANMDAISLLVAEHGFDPTEAYMFSSLVGGLEISQVVDPLVTVRNALPKTHCDGPF</sequence>
<protein>
    <submittedName>
        <fullName evidence="1">Acetamidase/formamidase family protein</fullName>
    </submittedName>
</protein>
<dbReference type="Pfam" id="PF03069">
    <property type="entry name" value="FmdA_AmdA"/>
    <property type="match status" value="1"/>
</dbReference>
<keyword evidence="2" id="KW-1185">Reference proteome</keyword>
<dbReference type="Gene3D" id="2.60.120.580">
    <property type="entry name" value="Acetamidase/Formamidase-like domains"/>
    <property type="match status" value="2"/>
</dbReference>
<evidence type="ECO:0000313" key="1">
    <source>
        <dbReference type="EMBL" id="MFC3958081.1"/>
    </source>
</evidence>
<dbReference type="AlphaFoldDB" id="A0ABD5NM37"/>
<dbReference type="InterPro" id="IPR004304">
    <property type="entry name" value="FmdA_AmdA"/>
</dbReference>
<name>A0ABD5NM37_9EURY</name>
<dbReference type="Proteomes" id="UP001595846">
    <property type="component" value="Unassembled WGS sequence"/>
</dbReference>
<dbReference type="GeneID" id="73903464"/>
<accession>A0ABD5NM37</accession>
<proteinExistence type="predicted"/>
<dbReference type="Gene3D" id="3.10.28.20">
    <property type="entry name" value="Acetamidase/Formamidase-like domains"/>
    <property type="match status" value="1"/>
</dbReference>
<gene>
    <name evidence="1" type="ORF">ACFOUR_06805</name>
</gene>
<reference evidence="1 2" key="1">
    <citation type="journal article" date="2019" name="Int. J. Syst. Evol. Microbiol.">
        <title>The Global Catalogue of Microorganisms (GCM) 10K type strain sequencing project: providing services to taxonomists for standard genome sequencing and annotation.</title>
        <authorList>
            <consortium name="The Broad Institute Genomics Platform"/>
            <consortium name="The Broad Institute Genome Sequencing Center for Infectious Disease"/>
            <person name="Wu L."/>
            <person name="Ma J."/>
        </authorList>
    </citation>
    <scope>NUCLEOTIDE SEQUENCE [LARGE SCALE GENOMIC DNA]</scope>
    <source>
        <strain evidence="1 2">IBRC-M 10256</strain>
    </source>
</reference>
<evidence type="ECO:0000313" key="2">
    <source>
        <dbReference type="Proteomes" id="UP001595846"/>
    </source>
</evidence>
<comment type="caution">
    <text evidence="1">The sequence shown here is derived from an EMBL/GenBank/DDBJ whole genome shotgun (WGS) entry which is preliminary data.</text>
</comment>
<dbReference type="PANTHER" id="PTHR31891:SF1">
    <property type="entry name" value="FORMAMIDASE C869.04-RELATED"/>
    <property type="match status" value="1"/>
</dbReference>
<dbReference type="EMBL" id="JBHSAQ010000002">
    <property type="protein sequence ID" value="MFC3958081.1"/>
    <property type="molecule type" value="Genomic_DNA"/>
</dbReference>
<dbReference type="SUPFAM" id="SSF141130">
    <property type="entry name" value="Acetamidase/Formamidase-like"/>
    <property type="match status" value="1"/>
</dbReference>